<comment type="caution">
    <text evidence="2">The sequence shown here is derived from an EMBL/GenBank/DDBJ whole genome shotgun (WGS) entry which is preliminary data.</text>
</comment>
<evidence type="ECO:0000313" key="2">
    <source>
        <dbReference type="EMBL" id="KAK4083433.1"/>
    </source>
</evidence>
<accession>A0ABR0BM40</accession>
<reference evidence="2 3" key="1">
    <citation type="journal article" date="2024" name="Microbiol. Resour. Announc.">
        <title>Genome annotations for the ascomycete fungi Trichoderma harzianum, Trichoderma aggressivum, and Purpureocillium lilacinum.</title>
        <authorList>
            <person name="Beijen E.P.W."/>
            <person name="Ohm R.A."/>
        </authorList>
    </citation>
    <scope>NUCLEOTIDE SEQUENCE [LARGE SCALE GENOMIC DNA]</scope>
    <source>
        <strain evidence="2 3">CBS 150709</strain>
    </source>
</reference>
<name>A0ABR0BM40_PURLI</name>
<feature type="compositionally biased region" description="Low complexity" evidence="1">
    <location>
        <begin position="406"/>
        <end position="416"/>
    </location>
</feature>
<feature type="compositionally biased region" description="Polar residues" evidence="1">
    <location>
        <begin position="338"/>
        <end position="353"/>
    </location>
</feature>
<dbReference type="Proteomes" id="UP001287286">
    <property type="component" value="Unassembled WGS sequence"/>
</dbReference>
<dbReference type="EMBL" id="JAWRVI010000056">
    <property type="protein sequence ID" value="KAK4083433.1"/>
    <property type="molecule type" value="Genomic_DNA"/>
</dbReference>
<feature type="compositionally biased region" description="Pro residues" evidence="1">
    <location>
        <begin position="210"/>
        <end position="224"/>
    </location>
</feature>
<feature type="region of interest" description="Disordered" evidence="1">
    <location>
        <begin position="406"/>
        <end position="500"/>
    </location>
</feature>
<sequence length="576" mass="60869">MSSGGRSVGSGVSVSAAGGGALLTARAPASMDGSTGRRSKPLSGSTLHCTVGCFRRGIHESIESCPDLQVGSPVKIAGASVPRPVQILFGRRILFPEVWCTGLPGCPQQSTVSGLASGCAEVAGVHRVLRCTYGSATRAAVALAIVWKSRGRPWRYLEWLNSVAAPSRNRTVALQCFQLALPLFRPPPSPPWRACLSGSPIAVPFAPLTSSPPPPQPPPPPLPLPAGRRHRHHHHPPPGCIFNTASPPREPAAVWPPTHTDTHTPYTHAPNTIAHPSVLPPRSSHEKTRAAIHPSWSATTGARFIPGHGAIQFPLGPHPPWSILPPQLAGGAVLETSPAASRTPDTSAAQRNGNPGPLSIPLVPFWPSPPLWLPRFFALCPKLKPSPRRGDSHVLRHGETLSLLTTIRSSSSTLSLPQQSDEPARDDRRPTTDEQRPPVQRSADRALAPRQHHGCLGPPSRLPVTGSWPPSRHRRAIGTLGGGSCKISPTDRPRPPASQGAQLDRAVLKPTALHCGSAHAISRSPSFPCASHRPILPSRFVAVGPAFSRRHGILAAGLSNTSASAAPECDRKTCAA</sequence>
<organism evidence="2 3">
    <name type="scientific">Purpureocillium lilacinum</name>
    <name type="common">Paecilomyces lilacinus</name>
    <dbReference type="NCBI Taxonomy" id="33203"/>
    <lineage>
        <taxon>Eukaryota</taxon>
        <taxon>Fungi</taxon>
        <taxon>Dikarya</taxon>
        <taxon>Ascomycota</taxon>
        <taxon>Pezizomycotina</taxon>
        <taxon>Sordariomycetes</taxon>
        <taxon>Hypocreomycetidae</taxon>
        <taxon>Hypocreales</taxon>
        <taxon>Ophiocordycipitaceae</taxon>
        <taxon>Purpureocillium</taxon>
    </lineage>
</organism>
<protein>
    <submittedName>
        <fullName evidence="2">Uncharacterized protein</fullName>
    </submittedName>
</protein>
<gene>
    <name evidence="2" type="ORF">Purlil1_10670</name>
</gene>
<feature type="compositionally biased region" description="Basic and acidic residues" evidence="1">
    <location>
        <begin position="422"/>
        <end position="436"/>
    </location>
</feature>
<feature type="region of interest" description="Disordered" evidence="1">
    <location>
        <begin position="206"/>
        <end position="292"/>
    </location>
</feature>
<evidence type="ECO:0000256" key="1">
    <source>
        <dbReference type="SAM" id="MobiDB-lite"/>
    </source>
</evidence>
<feature type="region of interest" description="Disordered" evidence="1">
    <location>
        <begin position="336"/>
        <end position="355"/>
    </location>
</feature>
<proteinExistence type="predicted"/>
<evidence type="ECO:0000313" key="3">
    <source>
        <dbReference type="Proteomes" id="UP001287286"/>
    </source>
</evidence>
<feature type="compositionally biased region" description="Basic residues" evidence="1">
    <location>
        <begin position="227"/>
        <end position="236"/>
    </location>
</feature>
<keyword evidence="3" id="KW-1185">Reference proteome</keyword>
<feature type="compositionally biased region" description="Low complexity" evidence="1">
    <location>
        <begin position="256"/>
        <end position="268"/>
    </location>
</feature>